<comment type="caution">
    <text evidence="1">The sequence shown here is derived from an EMBL/GenBank/DDBJ whole genome shotgun (WGS) entry which is preliminary data.</text>
</comment>
<reference evidence="1 2" key="1">
    <citation type="submission" date="2019-03" db="EMBL/GenBank/DDBJ databases">
        <title>Genomic Encyclopedia of Type Strains, Phase IV (KMG-IV): sequencing the most valuable type-strain genomes for metagenomic binning, comparative biology and taxonomic classification.</title>
        <authorList>
            <person name="Goeker M."/>
        </authorList>
    </citation>
    <scope>NUCLEOTIDE SEQUENCE [LARGE SCALE GENOMIC DNA]</scope>
    <source>
        <strain evidence="1 2">DSM 101483</strain>
    </source>
</reference>
<proteinExistence type="predicted"/>
<dbReference type="InterPro" id="IPR005358">
    <property type="entry name" value="Puta_zinc/iron-chelating_dom"/>
</dbReference>
<evidence type="ECO:0000313" key="1">
    <source>
        <dbReference type="EMBL" id="TDT89151.1"/>
    </source>
</evidence>
<protein>
    <recommendedName>
        <fullName evidence="3">Fe-S oxidoreductase</fullName>
    </recommendedName>
</protein>
<evidence type="ECO:0008006" key="3">
    <source>
        <dbReference type="Google" id="ProtNLM"/>
    </source>
</evidence>
<accession>A0AA94PPZ1</accession>
<dbReference type="Pfam" id="PF03692">
    <property type="entry name" value="CxxCxxCC"/>
    <property type="match status" value="1"/>
</dbReference>
<evidence type="ECO:0000313" key="2">
    <source>
        <dbReference type="Proteomes" id="UP000295506"/>
    </source>
</evidence>
<name>A0AA94PPZ1_9BACT</name>
<dbReference type="RefSeq" id="WP_233491002.1">
    <property type="nucleotide sequence ID" value="NZ_CP014206.1"/>
</dbReference>
<sequence length="185" mass="21294">MREQVKKSRRKNQDFNHARPGALDMDVIQFPPLIGLFRRFRAFVLRRDVEVVGRCNLCGKCCRSILLSDRGRWLRRMSRFERLVAEAPEHGRFRPIGRAEDGLLLFDCAMLAGDNTCSCHDARPALCSNYPSKSLYYRGGRLPDDCGYAYRAVTFRDVLLGRKPLRPPDFSALLQRKIEQNKDGS</sequence>
<dbReference type="Proteomes" id="UP000295506">
    <property type="component" value="Unassembled WGS sequence"/>
</dbReference>
<gene>
    <name evidence="1" type="ORF">EDC59_104144</name>
</gene>
<dbReference type="EMBL" id="SOBK01000004">
    <property type="protein sequence ID" value="TDT89151.1"/>
    <property type="molecule type" value="Genomic_DNA"/>
</dbReference>
<organism evidence="1 2">
    <name type="scientific">Pseudodesulfovibrio indicus</name>
    <dbReference type="NCBI Taxonomy" id="1716143"/>
    <lineage>
        <taxon>Bacteria</taxon>
        <taxon>Pseudomonadati</taxon>
        <taxon>Thermodesulfobacteriota</taxon>
        <taxon>Desulfovibrionia</taxon>
        <taxon>Desulfovibrionales</taxon>
        <taxon>Desulfovibrionaceae</taxon>
    </lineage>
</organism>
<dbReference type="AlphaFoldDB" id="A0AA94PPZ1"/>